<gene>
    <name evidence="4" type="primary">J4W5V1</name>
</gene>
<proteinExistence type="predicted"/>
<sequence length="691" mass="76945">MHRPSRCGLPTATTVTYRNFSSGLHYTIQHRWVNDPAQVRYAILSHVWDRNGEQTYQDIQRIHAERRLAGSSDDSPGPSKLKLATVWEDERFSKKLRSFCAFARANGYRFAWADMCCIDKTSSAELSEAINSMYEWYSSADVCYAFLHDVDDSAAPRGPGSQFRRSSWFTRGWTLQELIAPVEVVFLSKDWRMIGMRRTLAAVIEQVTAVNVEILLHRAPLDSVSIARRMSWASTRKTTRIEDEAYALMGIFGIFMATICGEGRHAFIRLQEEILKRIPDQTIFAWGYFMNPLAASQSSIHDIVPGQRSSSHLLAQSPSWFARSSSVSSIDKGALSQRLGLPGRGGTLECTLTSYGVRMLLPMLPLESLAGTEWWTLRYLSDKRFNAFLAFLAAGDPDGDLLALLLLRPKGETTDQYTVGTVHPLDQNFNQSEARGFAVKGIPTSVTSKAAQLMDVYVLNASTTVSRPNKRLYQFTCPCTIILRPWTVRHLRTYGFEPDLREDECLALGHQGGRLTTLTLSRLARTASEPEVVHIHITSCPQHGSWFPPLHASVAFPSHPSVVSLPSSRSLSLSGRPGEPESSARRCVDDVQEWTGLARTFEGPSGGLKVELEFSRWFFGEGWQVSTETYALDIRIVDDLPTDQWTLPSSVPILVEEPETAEVVDSPPEDSEPSVEGAVEGAPIDDDAACA</sequence>
<evidence type="ECO:0000256" key="1">
    <source>
        <dbReference type="SAM" id="MobiDB-lite"/>
    </source>
</evidence>
<organism evidence="4">
    <name type="scientific">Ganoderma boninense</name>
    <dbReference type="NCBI Taxonomy" id="34458"/>
    <lineage>
        <taxon>Eukaryota</taxon>
        <taxon>Fungi</taxon>
        <taxon>Dikarya</taxon>
        <taxon>Basidiomycota</taxon>
        <taxon>Agaricomycotina</taxon>
        <taxon>Agaricomycetes</taxon>
        <taxon>Polyporales</taxon>
        <taxon>Polyporaceae</taxon>
        <taxon>Ganoderma</taxon>
    </lineage>
</organism>
<feature type="domain" description="Heterokaryon incompatibility" evidence="2">
    <location>
        <begin position="41"/>
        <end position="153"/>
    </location>
</feature>
<dbReference type="InterPro" id="IPR058525">
    <property type="entry name" value="DUF8212"/>
</dbReference>
<reference evidence="4" key="1">
    <citation type="submission" date="2019-10" db="EMBL/GenBank/DDBJ databases">
        <authorList>
            <person name="Nor Muhammad N."/>
        </authorList>
    </citation>
    <scope>NUCLEOTIDE SEQUENCE</scope>
</reference>
<dbReference type="InterPro" id="IPR010730">
    <property type="entry name" value="HET"/>
</dbReference>
<protein>
    <submittedName>
        <fullName evidence="4">Carbon catabolite repressor</fullName>
    </submittedName>
</protein>
<feature type="region of interest" description="Disordered" evidence="1">
    <location>
        <begin position="657"/>
        <end position="691"/>
    </location>
</feature>
<dbReference type="PANTHER" id="PTHR10622">
    <property type="entry name" value="HET DOMAIN-CONTAINING PROTEIN"/>
    <property type="match status" value="1"/>
</dbReference>
<evidence type="ECO:0000259" key="3">
    <source>
        <dbReference type="Pfam" id="PF26640"/>
    </source>
</evidence>
<dbReference type="AlphaFoldDB" id="A0A5K1K469"/>
<evidence type="ECO:0000313" key="4">
    <source>
        <dbReference type="EMBL" id="VWP00862.1"/>
    </source>
</evidence>
<name>A0A5K1K469_9APHY</name>
<accession>A0A5K1K469</accession>
<dbReference type="PANTHER" id="PTHR10622:SF10">
    <property type="entry name" value="HET DOMAIN-CONTAINING PROTEIN"/>
    <property type="match status" value="1"/>
</dbReference>
<dbReference type="EMBL" id="LR728886">
    <property type="protein sequence ID" value="VWP00862.1"/>
    <property type="molecule type" value="Genomic_DNA"/>
</dbReference>
<feature type="compositionally biased region" description="Acidic residues" evidence="1">
    <location>
        <begin position="657"/>
        <end position="673"/>
    </location>
</feature>
<dbReference type="Pfam" id="PF26640">
    <property type="entry name" value="DUF8212"/>
    <property type="match status" value="1"/>
</dbReference>
<evidence type="ECO:0000259" key="2">
    <source>
        <dbReference type="Pfam" id="PF06985"/>
    </source>
</evidence>
<dbReference type="Pfam" id="PF06985">
    <property type="entry name" value="HET"/>
    <property type="match status" value="1"/>
</dbReference>
<feature type="domain" description="DUF8212" evidence="3">
    <location>
        <begin position="265"/>
        <end position="406"/>
    </location>
</feature>